<feature type="signal peptide" evidence="1">
    <location>
        <begin position="1"/>
        <end position="32"/>
    </location>
</feature>
<dbReference type="Gene3D" id="2.40.160.10">
    <property type="entry name" value="Porin"/>
    <property type="match status" value="1"/>
</dbReference>
<reference evidence="2 3" key="1">
    <citation type="submission" date="2019-11" db="EMBL/GenBank/DDBJ databases">
        <title>Type strains purchased from KCTC, JCM and DSMZ.</title>
        <authorList>
            <person name="Lu H."/>
        </authorList>
    </citation>
    <scope>NUCLEOTIDE SEQUENCE [LARGE SCALE GENOMIC DNA]</scope>
    <source>
        <strain evidence="2 3">KCTC 52429</strain>
    </source>
</reference>
<name>A0A6I3T0W1_9BURK</name>
<accession>A0A6I3T0W1</accession>
<comment type="caution">
    <text evidence="2">The sequence shown here is derived from an EMBL/GenBank/DDBJ whole genome shotgun (WGS) entry which is preliminary data.</text>
</comment>
<evidence type="ECO:0000313" key="3">
    <source>
        <dbReference type="Proteomes" id="UP000430634"/>
    </source>
</evidence>
<dbReference type="EMBL" id="WNKZ01000070">
    <property type="protein sequence ID" value="MTV55073.1"/>
    <property type="molecule type" value="Genomic_DNA"/>
</dbReference>
<feature type="chain" id="PRO_5026044638" description="Porin" evidence="1">
    <location>
        <begin position="33"/>
        <end position="421"/>
    </location>
</feature>
<dbReference type="SUPFAM" id="SSF56935">
    <property type="entry name" value="Porins"/>
    <property type="match status" value="1"/>
</dbReference>
<dbReference type="AlphaFoldDB" id="A0A6I3T0W1"/>
<dbReference type="OrthoDB" id="197869at2"/>
<dbReference type="RefSeq" id="WP_155472353.1">
    <property type="nucleotide sequence ID" value="NZ_BMKG01000018.1"/>
</dbReference>
<dbReference type="Proteomes" id="UP000430634">
    <property type="component" value="Unassembled WGS sequence"/>
</dbReference>
<proteinExistence type="predicted"/>
<keyword evidence="1" id="KW-0732">Signal</keyword>
<sequence length="421" mass="45510">MSQRYRPVHSSRVLRRALVVTALGCMHAATRAADGDLPAWTFGGFGTVSAVHSTEKLADYTASPLSPGQAGYGKHWAVDVDSRLGAQLGVQLDKRWSAVVQVVSERNVEHNYKPEVEWANVKYRATPDLSLRLGRIALPLYLAADYRKASYALPWVRPPVELYSTMPISNSDGFDASYRWNLAGTKQTTQVFFGRTSIRLSRDFDAKAKRMVGLTQRTTAGALTVQATAANAIFQVPAGGELFDVLSQFGPAGQALAARYDIRSKRVSVFSAGFTYDPGAWFVTGEIGRTNTRSLLGDQTASYLSGGYRFGALTPYATFSAVHANMDVQVAGLPTTGLPPQVAALALQANAVLNDFLREVPTQHAISAGVRWDAGPSHAFKLQLERARPHDGSSGTLTNAQPGYQSGKSFNVISLSADFVF</sequence>
<dbReference type="InterPro" id="IPR023614">
    <property type="entry name" value="Porin_dom_sf"/>
</dbReference>
<gene>
    <name evidence="2" type="ORF">GM672_20290</name>
</gene>
<evidence type="ECO:0000313" key="2">
    <source>
        <dbReference type="EMBL" id="MTV55073.1"/>
    </source>
</evidence>
<evidence type="ECO:0000256" key="1">
    <source>
        <dbReference type="SAM" id="SignalP"/>
    </source>
</evidence>
<organism evidence="2 3">
    <name type="scientific">Pseudoduganella buxea</name>
    <dbReference type="NCBI Taxonomy" id="1949069"/>
    <lineage>
        <taxon>Bacteria</taxon>
        <taxon>Pseudomonadati</taxon>
        <taxon>Pseudomonadota</taxon>
        <taxon>Betaproteobacteria</taxon>
        <taxon>Burkholderiales</taxon>
        <taxon>Oxalobacteraceae</taxon>
        <taxon>Telluria group</taxon>
        <taxon>Pseudoduganella</taxon>
    </lineage>
</organism>
<protein>
    <recommendedName>
        <fullName evidence="4">Porin</fullName>
    </recommendedName>
</protein>
<evidence type="ECO:0008006" key="4">
    <source>
        <dbReference type="Google" id="ProtNLM"/>
    </source>
</evidence>